<name>A0ABW4YSM2_9HYPH</name>
<dbReference type="PANTHER" id="PTHR43033:SF1">
    <property type="entry name" value="TRNA(ILE)-LYSIDINE SYNTHASE-RELATED"/>
    <property type="match status" value="1"/>
</dbReference>
<dbReference type="RefSeq" id="WP_213354475.1">
    <property type="nucleotide sequence ID" value="NZ_JAHBGB010000041.1"/>
</dbReference>
<evidence type="ECO:0000256" key="4">
    <source>
        <dbReference type="ARBA" id="ARBA00022840"/>
    </source>
</evidence>
<comment type="function">
    <text evidence="6">Ligates lysine onto the cytidine present at position 34 of the AUA codon-specific tRNA(Ile) that contains the anticodon CAU, in an ATP-dependent manner. Cytidine is converted to lysidine, thus changing the amino acid specificity of the tRNA from methionine to isoleucine.</text>
</comment>
<evidence type="ECO:0000313" key="8">
    <source>
        <dbReference type="EMBL" id="MFD2139168.1"/>
    </source>
</evidence>
<dbReference type="NCBIfam" id="TIGR02432">
    <property type="entry name" value="lysidine_TilS_N"/>
    <property type="match status" value="1"/>
</dbReference>
<proteinExistence type="inferred from homology"/>
<dbReference type="CDD" id="cd01992">
    <property type="entry name" value="TilS_N"/>
    <property type="match status" value="1"/>
</dbReference>
<evidence type="ECO:0000256" key="6">
    <source>
        <dbReference type="HAMAP-Rule" id="MF_01161"/>
    </source>
</evidence>
<keyword evidence="1 6" id="KW-0436">Ligase</keyword>
<dbReference type="HAMAP" id="MF_01161">
    <property type="entry name" value="tRNA_Ile_lys_synt"/>
    <property type="match status" value="1"/>
</dbReference>
<evidence type="ECO:0000259" key="7">
    <source>
        <dbReference type="Pfam" id="PF01171"/>
    </source>
</evidence>
<keyword evidence="2 6" id="KW-0819">tRNA processing</keyword>
<evidence type="ECO:0000256" key="1">
    <source>
        <dbReference type="ARBA" id="ARBA00022598"/>
    </source>
</evidence>
<dbReference type="EC" id="6.3.4.19" evidence="6"/>
<keyword evidence="4 6" id="KW-0067">ATP-binding</keyword>
<comment type="caution">
    <text evidence="8">The sequence shown here is derived from an EMBL/GenBank/DDBJ whole genome shotgun (WGS) entry which is preliminary data.</text>
</comment>
<protein>
    <recommendedName>
        <fullName evidence="6">tRNA(Ile)-lysidine synthase</fullName>
        <ecNumber evidence="6">6.3.4.19</ecNumber>
    </recommendedName>
    <alternativeName>
        <fullName evidence="6">tRNA(Ile)-2-lysyl-cytidine synthase</fullName>
    </alternativeName>
    <alternativeName>
        <fullName evidence="6">tRNA(Ile)-lysidine synthetase</fullName>
    </alternativeName>
</protein>
<comment type="similarity">
    <text evidence="6">Belongs to the tRNA(Ile)-lysidine synthase family.</text>
</comment>
<dbReference type="InterPro" id="IPR014729">
    <property type="entry name" value="Rossmann-like_a/b/a_fold"/>
</dbReference>
<evidence type="ECO:0000256" key="2">
    <source>
        <dbReference type="ARBA" id="ARBA00022694"/>
    </source>
</evidence>
<dbReference type="InterPro" id="IPR012795">
    <property type="entry name" value="tRNA_Ile_lys_synt_N"/>
</dbReference>
<feature type="domain" description="tRNA(Ile)-lysidine/2-thiocytidine synthase N-terminal" evidence="7">
    <location>
        <begin position="36"/>
        <end position="216"/>
    </location>
</feature>
<gene>
    <name evidence="6 8" type="primary">tilS</name>
    <name evidence="8" type="ORF">ACFSNC_02015</name>
</gene>
<evidence type="ECO:0000313" key="9">
    <source>
        <dbReference type="Proteomes" id="UP001597299"/>
    </source>
</evidence>
<evidence type="ECO:0000256" key="3">
    <source>
        <dbReference type="ARBA" id="ARBA00022741"/>
    </source>
</evidence>
<dbReference type="GO" id="GO:0032267">
    <property type="term" value="F:tRNA(Ile)-lysidine synthase activity"/>
    <property type="evidence" value="ECO:0007669"/>
    <property type="project" value="UniProtKB-EC"/>
</dbReference>
<reference evidence="9" key="1">
    <citation type="journal article" date="2019" name="Int. J. Syst. Evol. Microbiol.">
        <title>The Global Catalogue of Microorganisms (GCM) 10K type strain sequencing project: providing services to taxonomists for standard genome sequencing and annotation.</title>
        <authorList>
            <consortium name="The Broad Institute Genomics Platform"/>
            <consortium name="The Broad Institute Genome Sequencing Center for Infectious Disease"/>
            <person name="Wu L."/>
            <person name="Ma J."/>
        </authorList>
    </citation>
    <scope>NUCLEOTIDE SEQUENCE [LARGE SCALE GENOMIC DNA]</scope>
    <source>
        <strain evidence="9">CCM 7435</strain>
    </source>
</reference>
<keyword evidence="3 6" id="KW-0547">Nucleotide-binding</keyword>
<dbReference type="Pfam" id="PF01171">
    <property type="entry name" value="ATP_bind_3"/>
    <property type="match status" value="1"/>
</dbReference>
<keyword evidence="6" id="KW-0963">Cytoplasm</keyword>
<dbReference type="InterPro" id="IPR011063">
    <property type="entry name" value="TilS/TtcA_N"/>
</dbReference>
<comment type="subcellular location">
    <subcellularLocation>
        <location evidence="6">Cytoplasm</location>
    </subcellularLocation>
</comment>
<dbReference type="Proteomes" id="UP001597299">
    <property type="component" value="Unassembled WGS sequence"/>
</dbReference>
<dbReference type="InterPro" id="IPR012094">
    <property type="entry name" value="tRNA_Ile_lys_synt"/>
</dbReference>
<comment type="catalytic activity">
    <reaction evidence="5 6">
        <text>cytidine(34) in tRNA(Ile2) + L-lysine + ATP = lysidine(34) in tRNA(Ile2) + AMP + diphosphate + H(+)</text>
        <dbReference type="Rhea" id="RHEA:43744"/>
        <dbReference type="Rhea" id="RHEA-COMP:10625"/>
        <dbReference type="Rhea" id="RHEA-COMP:10670"/>
        <dbReference type="ChEBI" id="CHEBI:15378"/>
        <dbReference type="ChEBI" id="CHEBI:30616"/>
        <dbReference type="ChEBI" id="CHEBI:32551"/>
        <dbReference type="ChEBI" id="CHEBI:33019"/>
        <dbReference type="ChEBI" id="CHEBI:82748"/>
        <dbReference type="ChEBI" id="CHEBI:83665"/>
        <dbReference type="ChEBI" id="CHEBI:456215"/>
        <dbReference type="EC" id="6.3.4.19"/>
    </reaction>
</comment>
<dbReference type="PANTHER" id="PTHR43033">
    <property type="entry name" value="TRNA(ILE)-LYSIDINE SYNTHASE-RELATED"/>
    <property type="match status" value="1"/>
</dbReference>
<feature type="binding site" evidence="6">
    <location>
        <begin position="41"/>
        <end position="46"/>
    </location>
    <ligand>
        <name>ATP</name>
        <dbReference type="ChEBI" id="CHEBI:30616"/>
    </ligand>
</feature>
<evidence type="ECO:0000256" key="5">
    <source>
        <dbReference type="ARBA" id="ARBA00048539"/>
    </source>
</evidence>
<organism evidence="8 9">
    <name type="scientific">Ancylobacter oerskovii</name>
    <dbReference type="NCBI Taxonomy" id="459519"/>
    <lineage>
        <taxon>Bacteria</taxon>
        <taxon>Pseudomonadati</taxon>
        <taxon>Pseudomonadota</taxon>
        <taxon>Alphaproteobacteria</taxon>
        <taxon>Hyphomicrobiales</taxon>
        <taxon>Xanthobacteraceae</taxon>
        <taxon>Ancylobacter</taxon>
    </lineage>
</organism>
<keyword evidence="9" id="KW-1185">Reference proteome</keyword>
<accession>A0ABW4YSM2</accession>
<dbReference type="EMBL" id="JBHUHD010000001">
    <property type="protein sequence ID" value="MFD2139168.1"/>
    <property type="molecule type" value="Genomic_DNA"/>
</dbReference>
<comment type="domain">
    <text evidence="6">The N-terminal region contains the highly conserved SGGXDS motif, predicted to be a P-loop motif involved in ATP binding.</text>
</comment>
<sequence>MPAADGTPAVDTSSRRLWDADRLASLFAAFLPHRAVLLAVSGGPDSTALMLLAQQWRVAMAEGPVLHVASVDHGLRREAAGEAAAVGLLAARLGLSHVVLPLDRPLSRSGIQEAARDARYAALVRHAQAVGAAAIATGHTLDDQAETVLFRLMRGSGLSGLAGMPAERLMPGEVALLRPLLGLRKAELVAACRQADAGFVEDPSNRDPRFTRARLRLLLPQLEREGLGAERLARLAARVARADAALEAMADQAADAVLEILPAGVFRLSRPDFTLLPAEIGLRLLGRAIRASGTEGVPELGKLEALLDWIAKGGIGARTLSGALLRATPTVLAIAKAPPRRRRAVGADVNLRDGSETV</sequence>
<dbReference type="Gene3D" id="3.40.50.620">
    <property type="entry name" value="HUPs"/>
    <property type="match status" value="1"/>
</dbReference>
<dbReference type="SUPFAM" id="SSF52402">
    <property type="entry name" value="Adenine nucleotide alpha hydrolases-like"/>
    <property type="match status" value="1"/>
</dbReference>